<keyword evidence="6" id="KW-1185">Reference proteome</keyword>
<dbReference type="PANTHER" id="PTHR47572">
    <property type="entry name" value="LIPOPROTEIN-RELATED"/>
    <property type="match status" value="1"/>
</dbReference>
<dbReference type="InterPro" id="IPR011042">
    <property type="entry name" value="6-blade_b-propeller_TolB-like"/>
</dbReference>
<accession>A0A1I4R916</accession>
<dbReference type="GO" id="GO:0046872">
    <property type="term" value="F:metal ion binding"/>
    <property type="evidence" value="ECO:0007669"/>
    <property type="project" value="UniProtKB-KW"/>
</dbReference>
<sequence>MNRRDVLAGAAALTATTVAARADRLPLGDLLGTRYPDPRVEALDKRFRYKVGNAAIERIATGFRWAEGPVYFRDGGYLLWSDIPNNRIMRWLENGHVSVYRANSNYSNGNTRDRQGRLITCEHDTRRVTRTEPDGKITVLIDTFDGKPLNAPNDVVVASDNAIWFTDPGYGIDGFYEGHKDKAELPTRVYRLDPSTGQAKVTAEGIDRPNGLAFSPDEKILYVVDSGITHGGRANIRAFTVEGDRLSGDRVFAEGFAPGFTDGVRTDVDGNVWCSMGWADPKEDGVRCYTPSGDLIGKINLPETCANLCFGSPKKNRLFMAASTSIYAVYVETQGAMVP</sequence>
<keyword evidence="3" id="KW-0479">Metal-binding</keyword>
<dbReference type="Gene3D" id="2.120.10.30">
    <property type="entry name" value="TolB, C-terminal domain"/>
    <property type="match status" value="1"/>
</dbReference>
<reference evidence="6" key="1">
    <citation type="submission" date="2016-10" db="EMBL/GenBank/DDBJ databases">
        <authorList>
            <person name="Varghese N."/>
            <person name="Submissions S."/>
        </authorList>
    </citation>
    <scope>NUCLEOTIDE SEQUENCE [LARGE SCALE GENOMIC DNA]</scope>
    <source>
        <strain evidence="6">BL36</strain>
    </source>
</reference>
<evidence type="ECO:0000256" key="1">
    <source>
        <dbReference type="ARBA" id="ARBA00022801"/>
    </source>
</evidence>
<dbReference type="Proteomes" id="UP000199048">
    <property type="component" value="Unassembled WGS sequence"/>
</dbReference>
<feature type="binding site" evidence="3">
    <location>
        <position position="153"/>
    </location>
    <ligand>
        <name>substrate</name>
    </ligand>
</feature>
<protein>
    <submittedName>
        <fullName evidence="5">Gluconolactonase</fullName>
    </submittedName>
</protein>
<dbReference type="EMBL" id="FOTK01000034">
    <property type="protein sequence ID" value="SFM48665.1"/>
    <property type="molecule type" value="Genomic_DNA"/>
</dbReference>
<dbReference type="Pfam" id="PF08450">
    <property type="entry name" value="SGL"/>
    <property type="match status" value="1"/>
</dbReference>
<gene>
    <name evidence="5" type="ORF">SAMN05192568_103411</name>
</gene>
<evidence type="ECO:0000256" key="2">
    <source>
        <dbReference type="PIRSR" id="PIRSR605511-1"/>
    </source>
</evidence>
<dbReference type="PANTHER" id="PTHR47572:SF4">
    <property type="entry name" value="LACTONASE DRP35"/>
    <property type="match status" value="1"/>
</dbReference>
<feature type="binding site" evidence="3">
    <location>
        <position position="210"/>
    </location>
    <ligand>
        <name>a divalent metal cation</name>
        <dbReference type="ChEBI" id="CHEBI:60240"/>
    </ligand>
</feature>
<dbReference type="GO" id="GO:0016787">
    <property type="term" value="F:hydrolase activity"/>
    <property type="evidence" value="ECO:0007669"/>
    <property type="project" value="UniProtKB-KW"/>
</dbReference>
<organism evidence="5 6">
    <name type="scientific">Methylobacterium pseudosasicola</name>
    <dbReference type="NCBI Taxonomy" id="582667"/>
    <lineage>
        <taxon>Bacteria</taxon>
        <taxon>Pseudomonadati</taxon>
        <taxon>Pseudomonadota</taxon>
        <taxon>Alphaproteobacteria</taxon>
        <taxon>Hyphomicrobiales</taxon>
        <taxon>Methylobacteriaceae</taxon>
        <taxon>Methylobacterium</taxon>
    </lineage>
</organism>
<evidence type="ECO:0000256" key="3">
    <source>
        <dbReference type="PIRSR" id="PIRSR605511-2"/>
    </source>
</evidence>
<dbReference type="PRINTS" id="PR01790">
    <property type="entry name" value="SMP30FAMILY"/>
</dbReference>
<keyword evidence="3" id="KW-0862">Zinc</keyword>
<feature type="binding site" evidence="3">
    <location>
        <position position="262"/>
    </location>
    <ligand>
        <name>a divalent metal cation</name>
        <dbReference type="ChEBI" id="CHEBI:60240"/>
    </ligand>
</feature>
<dbReference type="OrthoDB" id="241638at2"/>
<name>A0A1I4R916_9HYPH</name>
<keyword evidence="1" id="KW-0378">Hydrolase</keyword>
<dbReference type="InterPro" id="IPR013658">
    <property type="entry name" value="SGL"/>
</dbReference>
<evidence type="ECO:0000259" key="4">
    <source>
        <dbReference type="Pfam" id="PF08450"/>
    </source>
</evidence>
<evidence type="ECO:0000313" key="6">
    <source>
        <dbReference type="Proteomes" id="UP000199048"/>
    </source>
</evidence>
<dbReference type="AlphaFoldDB" id="A0A1I4R916"/>
<dbReference type="SUPFAM" id="SSF63829">
    <property type="entry name" value="Calcium-dependent phosphotriesterase"/>
    <property type="match status" value="1"/>
</dbReference>
<dbReference type="RefSeq" id="WP_092044854.1">
    <property type="nucleotide sequence ID" value="NZ_FOTK01000034.1"/>
</dbReference>
<feature type="active site" description="Proton donor/acceptor" evidence="2">
    <location>
        <position position="262"/>
    </location>
</feature>
<feature type="binding site" evidence="3">
    <location>
        <position position="67"/>
    </location>
    <ligand>
        <name>a divalent metal cation</name>
        <dbReference type="ChEBI" id="CHEBI:60240"/>
    </ligand>
</feature>
<dbReference type="InterPro" id="IPR005511">
    <property type="entry name" value="SMP-30"/>
</dbReference>
<dbReference type="InterPro" id="IPR051262">
    <property type="entry name" value="SMP-30/CGR1_Lactonase"/>
</dbReference>
<evidence type="ECO:0000313" key="5">
    <source>
        <dbReference type="EMBL" id="SFM48665.1"/>
    </source>
</evidence>
<proteinExistence type="predicted"/>
<feature type="domain" description="SMP-30/Gluconolactonase/LRE-like region" evidence="4">
    <location>
        <begin position="65"/>
        <end position="323"/>
    </location>
</feature>
<dbReference type="STRING" id="582667.SAMN05192568_103411"/>
<comment type="cofactor">
    <cofactor evidence="3">
        <name>Zn(2+)</name>
        <dbReference type="ChEBI" id="CHEBI:29105"/>
    </cofactor>
    <text evidence="3">Binds 1 divalent metal cation per subunit.</text>
</comment>